<dbReference type="PANTHER" id="PTHR43745">
    <property type="entry name" value="NITROREDUCTASE MJ1384-RELATED"/>
    <property type="match status" value="1"/>
</dbReference>
<name>A0A3A4R332_9BACT</name>
<evidence type="ECO:0000313" key="2">
    <source>
        <dbReference type="EMBL" id="RJP59379.1"/>
    </source>
</evidence>
<feature type="domain" description="Nitroreductase" evidence="1">
    <location>
        <begin position="44"/>
        <end position="209"/>
    </location>
</feature>
<dbReference type="AlphaFoldDB" id="A0A3A4R332"/>
<dbReference type="Proteomes" id="UP000266426">
    <property type="component" value="Unassembled WGS sequence"/>
</dbReference>
<dbReference type="EMBL" id="QZJZ01000050">
    <property type="protein sequence ID" value="RJP59379.1"/>
    <property type="molecule type" value="Genomic_DNA"/>
</dbReference>
<dbReference type="SUPFAM" id="SSF55469">
    <property type="entry name" value="FMN-dependent nitroreductase-like"/>
    <property type="match status" value="1"/>
</dbReference>
<dbReference type="InterPro" id="IPR000415">
    <property type="entry name" value="Nitroreductase-like"/>
</dbReference>
<protein>
    <submittedName>
        <fullName evidence="2">SagB/ThcOx family dehydrogenase</fullName>
    </submittedName>
</protein>
<accession>A0A3A4R332</accession>
<dbReference type="Gene3D" id="3.40.109.10">
    <property type="entry name" value="NADH Oxidase"/>
    <property type="match status" value="1"/>
</dbReference>
<dbReference type="GO" id="GO:0016491">
    <property type="term" value="F:oxidoreductase activity"/>
    <property type="evidence" value="ECO:0007669"/>
    <property type="project" value="InterPro"/>
</dbReference>
<gene>
    <name evidence="2" type="ORF">C4541_06200</name>
</gene>
<evidence type="ECO:0000259" key="1">
    <source>
        <dbReference type="Pfam" id="PF00881"/>
    </source>
</evidence>
<comment type="caution">
    <text evidence="2">The sequence shown here is derived from an EMBL/GenBank/DDBJ whole genome shotgun (WGS) entry which is preliminary data.</text>
</comment>
<reference evidence="2 3" key="1">
    <citation type="journal article" date="2017" name="ISME J.">
        <title>Energy and carbon metabolisms in a deep terrestrial subsurface fluid microbial community.</title>
        <authorList>
            <person name="Momper L."/>
            <person name="Jungbluth S.P."/>
            <person name="Lee M.D."/>
            <person name="Amend J.P."/>
        </authorList>
    </citation>
    <scope>NUCLEOTIDE SEQUENCE [LARGE SCALE GENOMIC DNA]</scope>
    <source>
        <strain evidence="2">SURF_26</strain>
    </source>
</reference>
<evidence type="ECO:0000313" key="3">
    <source>
        <dbReference type="Proteomes" id="UP000266426"/>
    </source>
</evidence>
<organism evidence="2 3">
    <name type="scientific">Candidatus Auribacter fodinae</name>
    <dbReference type="NCBI Taxonomy" id="2093366"/>
    <lineage>
        <taxon>Bacteria</taxon>
        <taxon>Pseudomonadati</taxon>
        <taxon>Candidatus Auribacterota</taxon>
        <taxon>Candidatus Auribacteria</taxon>
        <taxon>Candidatus Auribacterales</taxon>
        <taxon>Candidatus Auribacteraceae</taxon>
        <taxon>Candidatus Auribacter</taxon>
    </lineage>
</organism>
<dbReference type="InterPro" id="IPR029479">
    <property type="entry name" value="Nitroreductase"/>
</dbReference>
<dbReference type="PANTHER" id="PTHR43745:SF2">
    <property type="entry name" value="NITROREDUCTASE MJ1384-RELATED"/>
    <property type="match status" value="1"/>
</dbReference>
<dbReference type="CDD" id="cd02142">
    <property type="entry name" value="McbC_SagB-like_oxidoreductase"/>
    <property type="match status" value="1"/>
</dbReference>
<dbReference type="InterPro" id="IPR052544">
    <property type="entry name" value="Bacteriocin_Proc_Enz"/>
</dbReference>
<sequence>MRKLLISLLLNGILVSGLYAQELEPIKLQEPQLDRGASLMKALQNRQTIRSFSDEELSFDLLSNLLWSACGVNRPDMQKFTAPSAKNWQEIDIYVALKQGLYLYNKKEHRLDPVMPGDIREHTGIQEFTQIAPVNLIYVANYDLMDGDASDKDLYSAIDTGYISQNVYLFCASEGLATVALGWVDKPELAEIMKLGDNQKIILTQPVGYIKK</sequence>
<proteinExistence type="predicted"/>
<dbReference type="Pfam" id="PF00881">
    <property type="entry name" value="Nitroreductase"/>
    <property type="match status" value="1"/>
</dbReference>